<dbReference type="EMBL" id="LAZR01058072">
    <property type="protein sequence ID" value="KKK70683.1"/>
    <property type="molecule type" value="Genomic_DNA"/>
</dbReference>
<protein>
    <submittedName>
        <fullName evidence="1">Uncharacterized protein</fullName>
    </submittedName>
</protein>
<accession>A0A0F8XNX4</accession>
<proteinExistence type="predicted"/>
<comment type="caution">
    <text evidence="1">The sequence shown here is derived from an EMBL/GenBank/DDBJ whole genome shotgun (WGS) entry which is preliminary data.</text>
</comment>
<sequence>MELNDAQKSVVMAMRAGAELVVHRPTGGATLMQNNSAKAVPFDVWRPIYGYDLMRRGPQIIGSNRRVYSLTEYGRTAKVET</sequence>
<name>A0A0F8XNX4_9ZZZZ</name>
<evidence type="ECO:0000313" key="1">
    <source>
        <dbReference type="EMBL" id="KKK70683.1"/>
    </source>
</evidence>
<gene>
    <name evidence="1" type="ORF">LCGC14_2921500</name>
</gene>
<organism evidence="1">
    <name type="scientific">marine sediment metagenome</name>
    <dbReference type="NCBI Taxonomy" id="412755"/>
    <lineage>
        <taxon>unclassified sequences</taxon>
        <taxon>metagenomes</taxon>
        <taxon>ecological metagenomes</taxon>
    </lineage>
</organism>
<reference evidence="1" key="1">
    <citation type="journal article" date="2015" name="Nature">
        <title>Complex archaea that bridge the gap between prokaryotes and eukaryotes.</title>
        <authorList>
            <person name="Spang A."/>
            <person name="Saw J.H."/>
            <person name="Jorgensen S.L."/>
            <person name="Zaremba-Niedzwiedzka K."/>
            <person name="Martijn J."/>
            <person name="Lind A.E."/>
            <person name="van Eijk R."/>
            <person name="Schleper C."/>
            <person name="Guy L."/>
            <person name="Ettema T.J."/>
        </authorList>
    </citation>
    <scope>NUCLEOTIDE SEQUENCE</scope>
</reference>
<dbReference type="AlphaFoldDB" id="A0A0F8XNX4"/>